<proteinExistence type="predicted"/>
<accession>A0A1M5UA03</accession>
<dbReference type="STRING" id="1089305.SAMN05444148_2412"/>
<dbReference type="AlphaFoldDB" id="A0A1M5UA03"/>
<reference evidence="3" key="1">
    <citation type="submission" date="2016-11" db="EMBL/GenBank/DDBJ databases">
        <authorList>
            <person name="Varghese N."/>
            <person name="Submissions S."/>
        </authorList>
    </citation>
    <scope>NUCLEOTIDE SEQUENCE [LARGE SCALE GENOMIC DNA]</scope>
    <source>
        <strain evidence="3">DSM 25330</strain>
    </source>
</reference>
<dbReference type="EMBL" id="FQWS01000002">
    <property type="protein sequence ID" value="SHH59760.1"/>
    <property type="molecule type" value="Genomic_DNA"/>
</dbReference>
<dbReference type="Proteomes" id="UP000184522">
    <property type="component" value="Unassembled WGS sequence"/>
</dbReference>
<evidence type="ECO:0008006" key="4">
    <source>
        <dbReference type="Google" id="ProtNLM"/>
    </source>
</evidence>
<dbReference type="OrthoDB" id="1453593at2"/>
<feature type="chain" id="PRO_5012612681" description="LTXXQ motif family protein" evidence="1">
    <location>
        <begin position="20"/>
        <end position="124"/>
    </location>
</feature>
<name>A0A1M5UA03_9FLAO</name>
<evidence type="ECO:0000313" key="2">
    <source>
        <dbReference type="EMBL" id="SHH59760.1"/>
    </source>
</evidence>
<dbReference type="RefSeq" id="WP_073086762.1">
    <property type="nucleotide sequence ID" value="NZ_FQWS01000002.1"/>
</dbReference>
<sequence length="124" mass="14693">MKKIIYTLILSLFVAQGFAQDPLLQRNNETLDEIATKITRTYDDKLSLEGEQFMLFQKKVEEFLIREEKIHNNYSGKQKLDLINELRKAETMEMRNVLTQIQFDVYKRIKPEIQPLAVVKTEKN</sequence>
<protein>
    <recommendedName>
        <fullName evidence="4">LTXXQ motif family protein</fullName>
    </recommendedName>
</protein>
<evidence type="ECO:0000313" key="3">
    <source>
        <dbReference type="Proteomes" id="UP000184522"/>
    </source>
</evidence>
<organism evidence="2 3">
    <name type="scientific">Winogradskyella jejuensis</name>
    <dbReference type="NCBI Taxonomy" id="1089305"/>
    <lineage>
        <taxon>Bacteria</taxon>
        <taxon>Pseudomonadati</taxon>
        <taxon>Bacteroidota</taxon>
        <taxon>Flavobacteriia</taxon>
        <taxon>Flavobacteriales</taxon>
        <taxon>Flavobacteriaceae</taxon>
        <taxon>Winogradskyella</taxon>
    </lineage>
</organism>
<gene>
    <name evidence="2" type="ORF">SAMN05444148_2412</name>
</gene>
<feature type="signal peptide" evidence="1">
    <location>
        <begin position="1"/>
        <end position="19"/>
    </location>
</feature>
<keyword evidence="1" id="KW-0732">Signal</keyword>
<evidence type="ECO:0000256" key="1">
    <source>
        <dbReference type="SAM" id="SignalP"/>
    </source>
</evidence>
<keyword evidence="3" id="KW-1185">Reference proteome</keyword>